<dbReference type="EMBL" id="LYXU01000001">
    <property type="protein sequence ID" value="OBS29182.1"/>
    <property type="molecule type" value="Genomic_DNA"/>
</dbReference>
<reference evidence="2 3" key="1">
    <citation type="submission" date="2016-06" db="EMBL/GenBank/DDBJ databases">
        <title>Living apart together: crosstalk between the core and supernumerary genomes in a fungal plant pathogen.</title>
        <authorList>
            <person name="Vanheule A."/>
            <person name="Audenaert K."/>
            <person name="Warris S."/>
            <person name="Van De Geest H."/>
            <person name="Schijlen E."/>
            <person name="Hofte M."/>
            <person name="De Saeger S."/>
            <person name="Haesaert G."/>
            <person name="Waalwijk C."/>
            <person name="Van Der Lee T."/>
        </authorList>
    </citation>
    <scope>NUCLEOTIDE SEQUENCE [LARGE SCALE GENOMIC DNA]</scope>
    <source>
        <strain evidence="2 3">2516</strain>
    </source>
</reference>
<accession>A0A1B8B8Z5</accession>
<organism evidence="2 3">
    <name type="scientific">Fusarium poae</name>
    <dbReference type="NCBI Taxonomy" id="36050"/>
    <lineage>
        <taxon>Eukaryota</taxon>
        <taxon>Fungi</taxon>
        <taxon>Dikarya</taxon>
        <taxon>Ascomycota</taxon>
        <taxon>Pezizomycotina</taxon>
        <taxon>Sordariomycetes</taxon>
        <taxon>Hypocreomycetidae</taxon>
        <taxon>Hypocreales</taxon>
        <taxon>Nectriaceae</taxon>
        <taxon>Fusarium</taxon>
    </lineage>
</organism>
<comment type="caution">
    <text evidence="2">The sequence shown here is derived from an EMBL/GenBank/DDBJ whole genome shotgun (WGS) entry which is preliminary data.</text>
</comment>
<protein>
    <submittedName>
        <fullName evidence="2">Uncharacterized protein</fullName>
    </submittedName>
</protein>
<dbReference type="Proteomes" id="UP000091967">
    <property type="component" value="Unassembled WGS sequence"/>
</dbReference>
<keyword evidence="1" id="KW-0472">Membrane</keyword>
<keyword evidence="1" id="KW-1133">Transmembrane helix</keyword>
<proteinExistence type="predicted"/>
<dbReference type="AlphaFoldDB" id="A0A1B8B8Z5"/>
<evidence type="ECO:0000313" key="3">
    <source>
        <dbReference type="Proteomes" id="UP000091967"/>
    </source>
</evidence>
<gene>
    <name evidence="2" type="ORF">FPOA_03119</name>
</gene>
<keyword evidence="3" id="KW-1185">Reference proteome</keyword>
<feature type="transmembrane region" description="Helical" evidence="1">
    <location>
        <begin position="39"/>
        <end position="65"/>
    </location>
</feature>
<keyword evidence="1" id="KW-0812">Transmembrane</keyword>
<evidence type="ECO:0000313" key="2">
    <source>
        <dbReference type="EMBL" id="OBS29182.1"/>
    </source>
</evidence>
<name>A0A1B8B8Z5_FUSPO</name>
<evidence type="ECO:0000256" key="1">
    <source>
        <dbReference type="SAM" id="Phobius"/>
    </source>
</evidence>
<sequence length="95" mass="10608">MQIPMIGSLVLPGTECINFTAGLRAIRQLCLHCMPKPNVFWAVLILVWLGIFSSTSILGTIHHLLHHWPLTSRPFASPHPRILALKTPYGPQYLG</sequence>